<dbReference type="AlphaFoldDB" id="A0A7C8IJE8"/>
<dbReference type="InterPro" id="IPR023753">
    <property type="entry name" value="FAD/NAD-binding_dom"/>
</dbReference>
<comment type="similarity">
    <text evidence="1">Belongs to the FAD-binding monooxygenase family.</text>
</comment>
<dbReference type="SUPFAM" id="SSF51905">
    <property type="entry name" value="FAD/NAD(P)-binding domain"/>
    <property type="match status" value="1"/>
</dbReference>
<evidence type="ECO:0000256" key="1">
    <source>
        <dbReference type="ARBA" id="ARBA00010139"/>
    </source>
</evidence>
<reference evidence="4 5" key="1">
    <citation type="submission" date="2020-01" db="EMBL/GenBank/DDBJ databases">
        <authorList>
            <consortium name="DOE Joint Genome Institute"/>
            <person name="Haridas S."/>
            <person name="Albert R."/>
            <person name="Binder M."/>
            <person name="Bloem J."/>
            <person name="Labutti K."/>
            <person name="Salamov A."/>
            <person name="Andreopoulos B."/>
            <person name="Baker S.E."/>
            <person name="Barry K."/>
            <person name="Bills G."/>
            <person name="Bluhm B.H."/>
            <person name="Cannon C."/>
            <person name="Castanera R."/>
            <person name="Culley D.E."/>
            <person name="Daum C."/>
            <person name="Ezra D."/>
            <person name="Gonzalez J.B."/>
            <person name="Henrissat B."/>
            <person name="Kuo A."/>
            <person name="Liang C."/>
            <person name="Lipzen A."/>
            <person name="Lutzoni F."/>
            <person name="Magnuson J."/>
            <person name="Mondo S."/>
            <person name="Nolan M."/>
            <person name="Ohm R."/>
            <person name="Pangilinan J."/>
            <person name="Park H.-J.H."/>
            <person name="Ramirez L."/>
            <person name="Alfaro M."/>
            <person name="Sun H."/>
            <person name="Tritt A."/>
            <person name="Yoshinaga Y."/>
            <person name="Zwiers L.-H.L."/>
            <person name="Turgeon B.G."/>
            <person name="Goodwin S.B."/>
            <person name="Spatafora J.W."/>
            <person name="Crous P.W."/>
            <person name="Grigoriev I.V."/>
        </authorList>
    </citation>
    <scope>NUCLEOTIDE SEQUENCE [LARGE SCALE GENOMIC DNA]</scope>
    <source>
        <strain evidence="4 5">CBS 611.86</strain>
    </source>
</reference>
<dbReference type="GO" id="GO:0016491">
    <property type="term" value="F:oxidoreductase activity"/>
    <property type="evidence" value="ECO:0007669"/>
    <property type="project" value="InterPro"/>
</dbReference>
<gene>
    <name evidence="4" type="ORF">BDV95DRAFT_281774</name>
</gene>
<organism evidence="4 5">
    <name type="scientific">Massariosphaeria phaeospora</name>
    <dbReference type="NCBI Taxonomy" id="100035"/>
    <lineage>
        <taxon>Eukaryota</taxon>
        <taxon>Fungi</taxon>
        <taxon>Dikarya</taxon>
        <taxon>Ascomycota</taxon>
        <taxon>Pezizomycotina</taxon>
        <taxon>Dothideomycetes</taxon>
        <taxon>Pleosporomycetidae</taxon>
        <taxon>Pleosporales</taxon>
        <taxon>Pleosporales incertae sedis</taxon>
        <taxon>Massariosphaeria</taxon>
    </lineage>
</organism>
<keyword evidence="2" id="KW-0812">Transmembrane</keyword>
<name>A0A7C8IJE8_9PLEO</name>
<dbReference type="PROSITE" id="PS51257">
    <property type="entry name" value="PROKAR_LIPOPROTEIN"/>
    <property type="match status" value="1"/>
</dbReference>
<accession>A0A7C8IJE8</accession>
<dbReference type="Gene3D" id="3.50.50.60">
    <property type="entry name" value="FAD/NAD(P)-binding domain"/>
    <property type="match status" value="2"/>
</dbReference>
<dbReference type="PANTHER" id="PTHR42877:SF5">
    <property type="entry name" value="L-ORNITHINE N(5)-MONOOXYGENASE-RELATED"/>
    <property type="match status" value="1"/>
</dbReference>
<keyword evidence="2" id="KW-1133">Transmembrane helix</keyword>
<protein>
    <recommendedName>
        <fullName evidence="3">FAD/NAD(P)-binding domain-containing protein</fullName>
    </recommendedName>
</protein>
<evidence type="ECO:0000313" key="4">
    <source>
        <dbReference type="EMBL" id="KAF2875790.1"/>
    </source>
</evidence>
<sequence length="492" mass="55803">MMRASTSPDLPFRQVVIIGAGFGGLVMACELNRKLNFNDFVIYERNSGIGGTWHENNYPGAAADIPGAAYQISFAPEPNFSRIFPVWSELNEYMLNVARRYQISQHVRSGMAWVGSAWLEESKTWRIQLQNTDTGDISFQDCKVLVSATGHMIDPKRFDVKGKQDFQRRIVHSSKWSADIDLKGKNVVVVGNGSTAVQLVPALLKDVQKCTQIQRAPQWILNRQNPCVPEIIRRLLTWFPFLFSFLSALCFLVVESFYHVLGNRIPQMSKKHMKDCGVPQKYHPLLTPSYPPGCKRLVFAAEYLQCLKNPKIELVQDEIVSLSKKSVITKLGNEYPCDLLILAHGFESESFNLPLKGRDGISPEEHWKTAGGPSCYKGIAMHGFPNFFMIRGPNMASGHNSVIWYIEATTALILNVAGPLIKGKMDLAEIKEDAELEYVRAVQAACQKGVWGSGCHTYYVNESGWNHTMYPWNSYSLWFFRFWKRKDWILSE</sequence>
<dbReference type="OrthoDB" id="74360at2759"/>
<evidence type="ECO:0000256" key="2">
    <source>
        <dbReference type="SAM" id="Phobius"/>
    </source>
</evidence>
<evidence type="ECO:0000313" key="5">
    <source>
        <dbReference type="Proteomes" id="UP000481861"/>
    </source>
</evidence>
<dbReference type="Proteomes" id="UP000481861">
    <property type="component" value="Unassembled WGS sequence"/>
</dbReference>
<dbReference type="EMBL" id="JAADJZ010000004">
    <property type="protein sequence ID" value="KAF2875790.1"/>
    <property type="molecule type" value="Genomic_DNA"/>
</dbReference>
<feature type="domain" description="FAD/NAD(P)-binding" evidence="3">
    <location>
        <begin position="14"/>
        <end position="220"/>
    </location>
</feature>
<keyword evidence="2" id="KW-0472">Membrane</keyword>
<evidence type="ECO:0000259" key="3">
    <source>
        <dbReference type="Pfam" id="PF07992"/>
    </source>
</evidence>
<dbReference type="InterPro" id="IPR051209">
    <property type="entry name" value="FAD-bind_Monooxygenase_sf"/>
</dbReference>
<dbReference type="Pfam" id="PF07992">
    <property type="entry name" value="Pyr_redox_2"/>
    <property type="match status" value="1"/>
</dbReference>
<keyword evidence="5" id="KW-1185">Reference proteome</keyword>
<proteinExistence type="inferred from homology"/>
<dbReference type="PANTHER" id="PTHR42877">
    <property type="entry name" value="L-ORNITHINE N(5)-MONOOXYGENASE-RELATED"/>
    <property type="match status" value="1"/>
</dbReference>
<dbReference type="InterPro" id="IPR036188">
    <property type="entry name" value="FAD/NAD-bd_sf"/>
</dbReference>
<feature type="transmembrane region" description="Helical" evidence="2">
    <location>
        <begin position="235"/>
        <end position="261"/>
    </location>
</feature>
<comment type="caution">
    <text evidence="4">The sequence shown here is derived from an EMBL/GenBank/DDBJ whole genome shotgun (WGS) entry which is preliminary data.</text>
</comment>